<accession>A0AA88NRK8</accession>
<gene>
    <name evidence="2" type="ORF">Q5P01_001097</name>
</gene>
<dbReference type="PANTHER" id="PTHR33963:SF2">
    <property type="entry name" value="MKRN2 OPPOSITE STRAND PROTEIN"/>
    <property type="match status" value="1"/>
</dbReference>
<feature type="domain" description="MKRN2 opposite strand protein-like C-terminal" evidence="1">
    <location>
        <begin position="75"/>
        <end position="234"/>
    </location>
</feature>
<dbReference type="Pfam" id="PF16044">
    <property type="entry name" value="DUF4796_C"/>
    <property type="match status" value="1"/>
</dbReference>
<dbReference type="InterPro" id="IPR053921">
    <property type="entry name" value="MKRN2OS-like_C"/>
</dbReference>
<evidence type="ECO:0000313" key="3">
    <source>
        <dbReference type="Proteomes" id="UP001187415"/>
    </source>
</evidence>
<evidence type="ECO:0000313" key="2">
    <source>
        <dbReference type="EMBL" id="KAK2861564.1"/>
    </source>
</evidence>
<keyword evidence="3" id="KW-1185">Reference proteome</keyword>
<comment type="caution">
    <text evidence="2">The sequence shown here is derived from an EMBL/GenBank/DDBJ whole genome shotgun (WGS) entry which is preliminary data.</text>
</comment>
<proteinExistence type="predicted"/>
<protein>
    <recommendedName>
        <fullName evidence="1">MKRN2 opposite strand protein-like C-terminal domain-containing protein</fullName>
    </recommendedName>
</protein>
<organism evidence="2 3">
    <name type="scientific">Channa striata</name>
    <name type="common">Snakehead murrel</name>
    <name type="synonym">Ophicephalus striatus</name>
    <dbReference type="NCBI Taxonomy" id="64152"/>
    <lineage>
        <taxon>Eukaryota</taxon>
        <taxon>Metazoa</taxon>
        <taxon>Chordata</taxon>
        <taxon>Craniata</taxon>
        <taxon>Vertebrata</taxon>
        <taxon>Euteleostomi</taxon>
        <taxon>Actinopterygii</taxon>
        <taxon>Neopterygii</taxon>
        <taxon>Teleostei</taxon>
        <taxon>Neoteleostei</taxon>
        <taxon>Acanthomorphata</taxon>
        <taxon>Anabantaria</taxon>
        <taxon>Anabantiformes</taxon>
        <taxon>Channoidei</taxon>
        <taxon>Channidae</taxon>
        <taxon>Channa</taxon>
    </lineage>
</organism>
<dbReference type="PANTHER" id="PTHR33963">
    <property type="entry name" value="MKRN2 OPPOSITE STRAND PROTEIN"/>
    <property type="match status" value="1"/>
</dbReference>
<dbReference type="InterPro" id="IPR032016">
    <property type="entry name" value="MKRN2OS-like"/>
</dbReference>
<name>A0AA88NRK8_CHASR</name>
<reference evidence="2" key="1">
    <citation type="submission" date="2023-07" db="EMBL/GenBank/DDBJ databases">
        <title>Chromosome-level Genome Assembly of Striped Snakehead (Channa striata).</title>
        <authorList>
            <person name="Liu H."/>
        </authorList>
    </citation>
    <scope>NUCLEOTIDE SEQUENCE</scope>
    <source>
        <strain evidence="2">Gz</strain>
        <tissue evidence="2">Muscle</tissue>
    </source>
</reference>
<dbReference type="Proteomes" id="UP001187415">
    <property type="component" value="Unassembled WGS sequence"/>
</dbReference>
<sequence length="248" mass="27740">MIVRDKNKAPPTPVTPATSCFAPVLLSGVPMGFGDLLRFRHCDRTIFTLGEPVDPAGLRCPICRQAVRLGLMEAPVRIHAPIRDGHQTACSFLITSQLGAAGFSEENESELHVGISNSKGVVFSYTELGVQRQQEGWEQSIIVPLVAPGDDTLSFRMLWDQQLETFSNLNTWTGDRFQEHREFGSCCYGFALSYINHVMRSEGKEPITREHFTSQYILRRTEAASQYLSVYQHVCLHGYYSTAESHGP</sequence>
<evidence type="ECO:0000259" key="1">
    <source>
        <dbReference type="Pfam" id="PF16044"/>
    </source>
</evidence>
<dbReference type="AlphaFoldDB" id="A0AA88NRK8"/>
<dbReference type="EMBL" id="JAUPFM010000001">
    <property type="protein sequence ID" value="KAK2861564.1"/>
    <property type="molecule type" value="Genomic_DNA"/>
</dbReference>